<keyword evidence="3" id="KW-1185">Reference proteome</keyword>
<feature type="region of interest" description="Disordered" evidence="1">
    <location>
        <begin position="66"/>
        <end position="93"/>
    </location>
</feature>
<evidence type="ECO:0000313" key="2">
    <source>
        <dbReference type="EMBL" id="SBW22299.1"/>
    </source>
</evidence>
<dbReference type="Proteomes" id="UP000199013">
    <property type="component" value="Unassembled WGS sequence"/>
</dbReference>
<sequence length="148" mass="15470">MDLDRPALAEGLMQPDVLEDLPVGVRLTYQVVKGVDLVPVEMMMLVFQRAERAFADAVLAGASSAGPDMDELGACGDEPGEGGSLERRTVVGDQLDLPDLAGNGVGQLLDESGPPASRSASSRAIWTVVTASVPVQVGPMCQSNSYLE</sequence>
<accession>A0A1C3NXK4</accession>
<organism evidence="2 3">
    <name type="scientific">Candidatus Protofrankia californiensis</name>
    <dbReference type="NCBI Taxonomy" id="1839754"/>
    <lineage>
        <taxon>Bacteria</taxon>
        <taxon>Bacillati</taxon>
        <taxon>Actinomycetota</taxon>
        <taxon>Actinomycetes</taxon>
        <taxon>Frankiales</taxon>
        <taxon>Frankiaceae</taxon>
        <taxon>Protofrankia</taxon>
    </lineage>
</organism>
<evidence type="ECO:0000313" key="3">
    <source>
        <dbReference type="Proteomes" id="UP000199013"/>
    </source>
</evidence>
<proteinExistence type="predicted"/>
<reference evidence="3" key="1">
    <citation type="submission" date="2016-02" db="EMBL/GenBank/DDBJ databases">
        <authorList>
            <person name="Wibberg D."/>
        </authorList>
    </citation>
    <scope>NUCLEOTIDE SEQUENCE [LARGE SCALE GENOMIC DNA]</scope>
</reference>
<gene>
    <name evidence="2" type="ORF">FDG2_2435</name>
</gene>
<dbReference type="EMBL" id="FLUV01001026">
    <property type="protein sequence ID" value="SBW22299.1"/>
    <property type="molecule type" value="Genomic_DNA"/>
</dbReference>
<protein>
    <submittedName>
        <fullName evidence="2">Uncharacterized protein</fullName>
    </submittedName>
</protein>
<dbReference type="AlphaFoldDB" id="A0A1C3NXK4"/>
<evidence type="ECO:0000256" key="1">
    <source>
        <dbReference type="SAM" id="MobiDB-lite"/>
    </source>
</evidence>
<name>A0A1C3NXK4_9ACTN</name>